<dbReference type="AlphaFoldDB" id="A0AAE1GSV6"/>
<organism evidence="1 2">
    <name type="scientific">Frankliniella fusca</name>
    <dbReference type="NCBI Taxonomy" id="407009"/>
    <lineage>
        <taxon>Eukaryota</taxon>
        <taxon>Metazoa</taxon>
        <taxon>Ecdysozoa</taxon>
        <taxon>Arthropoda</taxon>
        <taxon>Hexapoda</taxon>
        <taxon>Insecta</taxon>
        <taxon>Pterygota</taxon>
        <taxon>Neoptera</taxon>
        <taxon>Paraneoptera</taxon>
        <taxon>Thysanoptera</taxon>
        <taxon>Terebrantia</taxon>
        <taxon>Thripoidea</taxon>
        <taxon>Thripidae</taxon>
        <taxon>Frankliniella</taxon>
    </lineage>
</organism>
<proteinExistence type="predicted"/>
<keyword evidence="1" id="KW-0548">Nucleotidyltransferase</keyword>
<keyword evidence="1" id="KW-0808">Transferase</keyword>
<dbReference type="Proteomes" id="UP001219518">
    <property type="component" value="Unassembled WGS sequence"/>
</dbReference>
<dbReference type="GO" id="GO:0016779">
    <property type="term" value="F:nucleotidyltransferase activity"/>
    <property type="evidence" value="ECO:0007669"/>
    <property type="project" value="UniProtKB-KW"/>
</dbReference>
<evidence type="ECO:0000313" key="1">
    <source>
        <dbReference type="EMBL" id="KAK3908339.1"/>
    </source>
</evidence>
<evidence type="ECO:0000313" key="2">
    <source>
        <dbReference type="Proteomes" id="UP001219518"/>
    </source>
</evidence>
<comment type="caution">
    <text evidence="1">The sequence shown here is derived from an EMBL/GenBank/DDBJ whole genome shotgun (WGS) entry which is preliminary data.</text>
</comment>
<gene>
    <name evidence="1" type="ORF">KUF71_018832</name>
</gene>
<protein>
    <submittedName>
        <fullName evidence="1">Sulfate adenylyltransferase</fullName>
    </submittedName>
</protein>
<name>A0AAE1GSV6_9NEOP</name>
<accession>A0AAE1GSV6</accession>
<reference evidence="1" key="1">
    <citation type="submission" date="2021-07" db="EMBL/GenBank/DDBJ databases">
        <authorList>
            <person name="Catto M.A."/>
            <person name="Jacobson A."/>
            <person name="Kennedy G."/>
            <person name="Labadie P."/>
            <person name="Hunt B.G."/>
            <person name="Srinivasan R."/>
        </authorList>
    </citation>
    <scope>NUCLEOTIDE SEQUENCE</scope>
    <source>
        <strain evidence="1">PL_HMW_Pooled</strain>
        <tissue evidence="1">Head</tissue>
    </source>
</reference>
<dbReference type="EMBL" id="JAHWGI010000055">
    <property type="protein sequence ID" value="KAK3908339.1"/>
    <property type="molecule type" value="Genomic_DNA"/>
</dbReference>
<sequence length="245" mass="27441">MAELVRRRARLPRMRTGGFLSSAAKETCPLPRDALRNPGPAHYHVEADKLDEKHHEKLCLRSCPPPFSNPLTHPHPFRSQYEKPCAASLLCVLKTNFALQLKGWSENMESFCGSKPPEGGCGSRQAQGFNPLWQPTASVFHGNRRFADCDPIAQFDRFDPRTTIGLPLEDEAEFYCVSRAHEATQHGRSFHLAHPDVAPFLQSSERFPPGPPFRAPVSHIVVEDGALVVPFRRQACGRKVANWVN</sequence>
<keyword evidence="2" id="KW-1185">Reference proteome</keyword>
<reference evidence="1" key="2">
    <citation type="journal article" date="2023" name="BMC Genomics">
        <title>Pest status, molecular evolution, and epigenetic factors derived from the genome assembly of Frankliniella fusca, a thysanopteran phytovirus vector.</title>
        <authorList>
            <person name="Catto M.A."/>
            <person name="Labadie P.E."/>
            <person name="Jacobson A.L."/>
            <person name="Kennedy G.G."/>
            <person name="Srinivasan R."/>
            <person name="Hunt B.G."/>
        </authorList>
    </citation>
    <scope>NUCLEOTIDE SEQUENCE</scope>
    <source>
        <strain evidence="1">PL_HMW_Pooled</strain>
    </source>
</reference>